<reference evidence="2" key="1">
    <citation type="submission" date="2016-10" db="EMBL/GenBank/DDBJ databases">
        <authorList>
            <person name="Varghese N."/>
            <person name="Submissions S."/>
        </authorList>
    </citation>
    <scope>NUCLEOTIDE SEQUENCE [LARGE SCALE GENOMIC DNA]</scope>
    <source>
        <strain evidence="2">CGMCC 1.10118</strain>
    </source>
</reference>
<dbReference type="InterPro" id="IPR012041">
    <property type="entry name" value="Znf_CPxCG-like"/>
</dbReference>
<dbReference type="OrthoDB" id="23364at2157"/>
<dbReference type="EMBL" id="FNPB01000001">
    <property type="protein sequence ID" value="SDX61810.1"/>
    <property type="molecule type" value="Genomic_DNA"/>
</dbReference>
<organism evidence="1 2">
    <name type="scientific">Halobellus clavatus</name>
    <dbReference type="NCBI Taxonomy" id="660517"/>
    <lineage>
        <taxon>Archaea</taxon>
        <taxon>Methanobacteriati</taxon>
        <taxon>Methanobacteriota</taxon>
        <taxon>Stenosarchaea group</taxon>
        <taxon>Halobacteria</taxon>
        <taxon>Halobacteriales</taxon>
        <taxon>Haloferacaceae</taxon>
        <taxon>Halobellus</taxon>
    </lineage>
</organism>
<dbReference type="Proteomes" id="UP000199170">
    <property type="component" value="Unassembled WGS sequence"/>
</dbReference>
<dbReference type="PANTHER" id="PTHR42195">
    <property type="entry name" value="UCP015877 FAMILY PROTEIN"/>
    <property type="match status" value="1"/>
</dbReference>
<evidence type="ECO:0000313" key="1">
    <source>
        <dbReference type="EMBL" id="SDX61810.1"/>
    </source>
</evidence>
<dbReference type="PIRSF" id="PIRSF015877">
    <property type="entry name" value="UCP015877"/>
    <property type="match status" value="1"/>
</dbReference>
<sequence length="219" mass="24179">MSTPQDRVAAECPSCSPAESTVHEVLKDGGGHRTVRCTECSHVHKVQVESETEIERDVVVSQDDESFATTVDAPPTETIATGDEFIVDSEAAIMLVRVTGIEIGPEQRTEEARVEDIDTIWTRAVDNVTVKVTVNPKEGTGDREATRSFDLKLPGDHEFVVGDVAAFGDEEFEIKAIQVREDAPEYRHGKLDHEGDMVYAKDVKRLYGTDQTTSAWSAW</sequence>
<dbReference type="PANTHER" id="PTHR42195:SF1">
    <property type="entry name" value="ZINC FINGER PROTEIN"/>
    <property type="match status" value="1"/>
</dbReference>
<gene>
    <name evidence="1" type="ORF">SAMN04487946_101383</name>
</gene>
<dbReference type="STRING" id="660517.SAMN04487946_101383"/>
<dbReference type="AlphaFoldDB" id="A0A1H3D672"/>
<dbReference type="Pfam" id="PF19769">
    <property type="entry name" value="CPxCG_zf"/>
    <property type="match status" value="1"/>
</dbReference>
<proteinExistence type="predicted"/>
<keyword evidence="2" id="KW-1185">Reference proteome</keyword>
<name>A0A1H3D672_9EURY</name>
<dbReference type="RefSeq" id="WP_089764530.1">
    <property type="nucleotide sequence ID" value="NZ_FNPB01000001.1"/>
</dbReference>
<evidence type="ECO:0000313" key="2">
    <source>
        <dbReference type="Proteomes" id="UP000199170"/>
    </source>
</evidence>
<accession>A0A1H3D672</accession>
<protein>
    <submittedName>
        <fullName evidence="1">Uncharacterized Zn-finger protein</fullName>
    </submittedName>
</protein>